<feature type="transmembrane region" description="Helical" evidence="4">
    <location>
        <begin position="345"/>
        <end position="362"/>
    </location>
</feature>
<dbReference type="InterPro" id="IPR001611">
    <property type="entry name" value="Leu-rich_rpt"/>
</dbReference>
<organism evidence="6 7">
    <name type="scientific">Clavelina lepadiformis</name>
    <name type="common">Light-bulb sea squirt</name>
    <name type="synonym">Ascidia lepadiformis</name>
    <dbReference type="NCBI Taxonomy" id="159417"/>
    <lineage>
        <taxon>Eukaryota</taxon>
        <taxon>Metazoa</taxon>
        <taxon>Chordata</taxon>
        <taxon>Tunicata</taxon>
        <taxon>Ascidiacea</taxon>
        <taxon>Aplousobranchia</taxon>
        <taxon>Clavelinidae</taxon>
        <taxon>Clavelina</taxon>
    </lineage>
</organism>
<keyword evidence="7" id="KW-1185">Reference proteome</keyword>
<feature type="chain" id="PRO_5046495141" evidence="5">
    <location>
        <begin position="17"/>
        <end position="390"/>
    </location>
</feature>
<dbReference type="Pfam" id="PF13855">
    <property type="entry name" value="LRR_8"/>
    <property type="match status" value="1"/>
</dbReference>
<gene>
    <name evidence="6" type="ORF">CVLEPA_LOCUS2762</name>
</gene>
<evidence type="ECO:0000313" key="6">
    <source>
        <dbReference type="EMBL" id="CAK8672970.1"/>
    </source>
</evidence>
<dbReference type="EMBL" id="CAWYQH010000002">
    <property type="protein sequence ID" value="CAK8672970.1"/>
    <property type="molecule type" value="Genomic_DNA"/>
</dbReference>
<dbReference type="SUPFAM" id="SSF52058">
    <property type="entry name" value="L domain-like"/>
    <property type="match status" value="1"/>
</dbReference>
<proteinExistence type="predicted"/>
<keyword evidence="4" id="KW-0812">Transmembrane</keyword>
<evidence type="ECO:0000256" key="4">
    <source>
        <dbReference type="SAM" id="Phobius"/>
    </source>
</evidence>
<keyword evidence="5" id="KW-0732">Signal</keyword>
<comment type="caution">
    <text evidence="6">The sequence shown here is derived from an EMBL/GenBank/DDBJ whole genome shotgun (WGS) entry which is preliminary data.</text>
</comment>
<dbReference type="Proteomes" id="UP001642483">
    <property type="component" value="Unassembled WGS sequence"/>
</dbReference>
<name>A0ABP0EZQ4_CLALP</name>
<evidence type="ECO:0000313" key="7">
    <source>
        <dbReference type="Proteomes" id="UP001642483"/>
    </source>
</evidence>
<feature type="signal peptide" evidence="5">
    <location>
        <begin position="1"/>
        <end position="16"/>
    </location>
</feature>
<keyword evidence="1" id="KW-0433">Leucine-rich repeat</keyword>
<feature type="region of interest" description="Disordered" evidence="3">
    <location>
        <begin position="278"/>
        <end position="305"/>
    </location>
</feature>
<keyword evidence="2" id="KW-0677">Repeat</keyword>
<keyword evidence="4" id="KW-1133">Transmembrane helix</keyword>
<dbReference type="InterPro" id="IPR032675">
    <property type="entry name" value="LRR_dom_sf"/>
</dbReference>
<reference evidence="6 7" key="1">
    <citation type="submission" date="2024-02" db="EMBL/GenBank/DDBJ databases">
        <authorList>
            <person name="Daric V."/>
            <person name="Darras S."/>
        </authorList>
    </citation>
    <scope>NUCLEOTIDE SEQUENCE [LARGE SCALE GENOMIC DNA]</scope>
</reference>
<evidence type="ECO:0000256" key="2">
    <source>
        <dbReference type="ARBA" id="ARBA00022737"/>
    </source>
</evidence>
<evidence type="ECO:0000256" key="3">
    <source>
        <dbReference type="SAM" id="MobiDB-lite"/>
    </source>
</evidence>
<keyword evidence="4" id="KW-0472">Membrane</keyword>
<dbReference type="PANTHER" id="PTHR45617">
    <property type="entry name" value="LEUCINE RICH REPEAT FAMILY PROTEIN"/>
    <property type="match status" value="1"/>
</dbReference>
<dbReference type="Gene3D" id="3.80.10.10">
    <property type="entry name" value="Ribonuclease Inhibitor"/>
    <property type="match status" value="1"/>
</dbReference>
<sequence length="390" mass="43920">MSFWIYLLAILDVIEAVSPAALNPAWTDTSGAITSSTDAASNTFTYERACATVCLCGTINVTNAGVGPLILYKKNWMSENAQVLESVLPKTRLIFPINVVICLNGSMEHVPTVSRAYRGKGFVSQLGAVVFRRNHLRELRSNHLIAFRSSLRYIDLSYNVISYLDAHTFKDCPLLKEIDLRFNRLRHLGDTGHLFAFVNTERPHLRIHGNPIQCTCSLLTTIGNFVTIPNEDRSCCIMGKDYEVAANQTNWENLCQTDISKPTSVKELTPLLCHHEHDEGKVEAPPSNSNEHHDHNSKRGKARHGEEIHHTVDNHINKTMPHDDGEEHTKHLTQRVYKRSTGVDVPLLITMAAWFVMVYLGITKFIEHNAADNIAHSLYLRHLGENKLEP</sequence>
<protein>
    <submittedName>
        <fullName evidence="6">Uncharacterized protein</fullName>
    </submittedName>
</protein>
<dbReference type="PANTHER" id="PTHR45617:SF165">
    <property type="entry name" value="COMMON DPR-INTERACTING PROTEIN-RELATED"/>
    <property type="match status" value="1"/>
</dbReference>
<accession>A0ABP0EZQ4</accession>
<evidence type="ECO:0000256" key="1">
    <source>
        <dbReference type="ARBA" id="ARBA00022614"/>
    </source>
</evidence>
<evidence type="ECO:0000256" key="5">
    <source>
        <dbReference type="SAM" id="SignalP"/>
    </source>
</evidence>